<dbReference type="Pfam" id="PF10318">
    <property type="entry name" value="7TM_GPCR_Srh"/>
    <property type="match status" value="1"/>
</dbReference>
<evidence type="ECO:0000256" key="1">
    <source>
        <dbReference type="SAM" id="Phobius"/>
    </source>
</evidence>
<proteinExistence type="predicted"/>
<dbReference type="PANTHER" id="PTHR22941:SF2">
    <property type="entry name" value="SERPENTINE RECEPTOR, CLASS H-RELATED"/>
    <property type="match status" value="1"/>
</dbReference>
<dbReference type="InterPro" id="IPR019422">
    <property type="entry name" value="7TM_GPCR_serpentine_rcpt_Srh"/>
</dbReference>
<dbReference type="SUPFAM" id="SSF81321">
    <property type="entry name" value="Family A G protein-coupled receptor-like"/>
    <property type="match status" value="1"/>
</dbReference>
<keyword evidence="1" id="KW-0812">Transmembrane</keyword>
<dbReference type="AlphaFoldDB" id="E3LI27"/>
<keyword evidence="1" id="KW-0472">Membrane</keyword>
<organism evidence="3">
    <name type="scientific">Caenorhabditis remanei</name>
    <name type="common">Caenorhabditis vulgaris</name>
    <dbReference type="NCBI Taxonomy" id="31234"/>
    <lineage>
        <taxon>Eukaryota</taxon>
        <taxon>Metazoa</taxon>
        <taxon>Ecdysozoa</taxon>
        <taxon>Nematoda</taxon>
        <taxon>Chromadorea</taxon>
        <taxon>Rhabditida</taxon>
        <taxon>Rhabditina</taxon>
        <taxon>Rhabditomorpha</taxon>
        <taxon>Rhabditoidea</taxon>
        <taxon>Rhabditidae</taxon>
        <taxon>Peloderinae</taxon>
        <taxon>Caenorhabditis</taxon>
    </lineage>
</organism>
<sequence>MTLEINVSCIPNTGYLDTPKFLSFALHLTTTISTPVHILGIYFLLFKTPVQMSSVKWQIVNLHSWIILFDYSVGVLTVPVILLPMFAGFPNGVLTYFKVPAVYQAVIVLTFLGYVIVSTVAVFENRFYIICNNWVYKNYTNSRQLWLLLHYIAVALVLALFCYLAPYQMTAVMDVYRNLPCLSENMYHSDVFVLADNHLFHLIIIVIFIMLTCFEILLFVGCCIRDIFVRIKSTKMSQRTVQMQKTFFLAFLTQMTVPMFMLTFPFFYAWMAVIHSYHNQAMTNIAIIISSLHGFVSTIVMLLVHRPYREELLRLVFRKSIGKVSHQSNFIENRHVVL</sequence>
<dbReference type="OMA" id="FRVICKF"/>
<dbReference type="OrthoDB" id="5877222at2759"/>
<dbReference type="PANTHER" id="PTHR22941">
    <property type="entry name" value="SERPENTINE RECEPTOR"/>
    <property type="match status" value="1"/>
</dbReference>
<dbReference type="InterPro" id="IPR053220">
    <property type="entry name" value="Nematode_rcpt-like_serp_H"/>
</dbReference>
<accession>E3LI27</accession>
<evidence type="ECO:0008006" key="4">
    <source>
        <dbReference type="Google" id="ProtNLM"/>
    </source>
</evidence>
<feature type="transmembrane region" description="Helical" evidence="1">
    <location>
        <begin position="145"/>
        <end position="166"/>
    </location>
</feature>
<reference evidence="2" key="1">
    <citation type="submission" date="2007-07" db="EMBL/GenBank/DDBJ databases">
        <title>PCAP assembly of the Caenorhabditis remanei genome.</title>
        <authorList>
            <consortium name="The Caenorhabditis remanei Sequencing Consortium"/>
            <person name="Wilson R.K."/>
        </authorList>
    </citation>
    <scope>NUCLEOTIDE SEQUENCE [LARGE SCALE GENOMIC DNA]</scope>
    <source>
        <strain evidence="2">PB4641</strain>
    </source>
</reference>
<feature type="transmembrane region" description="Helical" evidence="1">
    <location>
        <begin position="282"/>
        <end position="304"/>
    </location>
</feature>
<dbReference type="HOGENOM" id="CLU_042960_1_1_1"/>
<keyword evidence="3" id="KW-1185">Reference proteome</keyword>
<feature type="transmembrane region" description="Helical" evidence="1">
    <location>
        <begin position="246"/>
        <end position="270"/>
    </location>
</feature>
<feature type="transmembrane region" description="Helical" evidence="1">
    <location>
        <begin position="101"/>
        <end position="124"/>
    </location>
</feature>
<feature type="transmembrane region" description="Helical" evidence="1">
    <location>
        <begin position="199"/>
        <end position="225"/>
    </location>
</feature>
<evidence type="ECO:0000313" key="2">
    <source>
        <dbReference type="EMBL" id="EFO95116.1"/>
    </source>
</evidence>
<dbReference type="EMBL" id="DS268409">
    <property type="protein sequence ID" value="EFO95116.1"/>
    <property type="molecule type" value="Genomic_DNA"/>
</dbReference>
<gene>
    <name evidence="2" type="ORF">CRE_09303</name>
</gene>
<name>E3LI27_CAERE</name>
<dbReference type="Proteomes" id="UP000008281">
    <property type="component" value="Unassembled WGS sequence"/>
</dbReference>
<feature type="transmembrane region" description="Helical" evidence="1">
    <location>
        <begin position="65"/>
        <end position="89"/>
    </location>
</feature>
<protein>
    <recommendedName>
        <fullName evidence="4">Serpentine Receptor, class H</fullName>
    </recommendedName>
</protein>
<dbReference type="InParanoid" id="E3LI27"/>
<feature type="transmembrane region" description="Helical" evidence="1">
    <location>
        <begin position="21"/>
        <end position="45"/>
    </location>
</feature>
<evidence type="ECO:0000313" key="3">
    <source>
        <dbReference type="Proteomes" id="UP000008281"/>
    </source>
</evidence>
<keyword evidence="1" id="KW-1133">Transmembrane helix</keyword>